<name>A0A1H7KJD9_AQUAM</name>
<evidence type="ECO:0000313" key="2">
    <source>
        <dbReference type="Proteomes" id="UP000198521"/>
    </source>
</evidence>
<evidence type="ECO:0000313" key="1">
    <source>
        <dbReference type="EMBL" id="SEK86630.1"/>
    </source>
</evidence>
<dbReference type="OrthoDB" id="1201645at2"/>
<reference evidence="1 2" key="1">
    <citation type="submission" date="2016-10" db="EMBL/GenBank/DDBJ databases">
        <authorList>
            <person name="de Groot N.N."/>
        </authorList>
    </citation>
    <scope>NUCLEOTIDE SEQUENCE [LARGE SCALE GENOMIC DNA]</scope>
    <source>
        <strain evidence="1 2">DSM 25232</strain>
    </source>
</reference>
<keyword evidence="2" id="KW-1185">Reference proteome</keyword>
<protein>
    <submittedName>
        <fullName evidence="1">Uncharacterized protein</fullName>
    </submittedName>
</protein>
<dbReference type="RefSeq" id="WP_091406856.1">
    <property type="nucleotide sequence ID" value="NZ_FOAB01000002.1"/>
</dbReference>
<dbReference type="EMBL" id="FOAB01000002">
    <property type="protein sequence ID" value="SEK86630.1"/>
    <property type="molecule type" value="Genomic_DNA"/>
</dbReference>
<proteinExistence type="predicted"/>
<dbReference type="AlphaFoldDB" id="A0A1H7KJD9"/>
<organism evidence="1 2">
    <name type="scientific">Aquimarina amphilecti</name>
    <dbReference type="NCBI Taxonomy" id="1038014"/>
    <lineage>
        <taxon>Bacteria</taxon>
        <taxon>Pseudomonadati</taxon>
        <taxon>Bacteroidota</taxon>
        <taxon>Flavobacteriia</taxon>
        <taxon>Flavobacteriales</taxon>
        <taxon>Flavobacteriaceae</taxon>
        <taxon>Aquimarina</taxon>
    </lineage>
</organism>
<accession>A0A1H7KJD9</accession>
<dbReference type="Proteomes" id="UP000198521">
    <property type="component" value="Unassembled WGS sequence"/>
</dbReference>
<dbReference type="STRING" id="1038014.SAMN04487910_1336"/>
<gene>
    <name evidence="1" type="ORF">SAMN04487910_1336</name>
</gene>
<sequence length="154" mass="17615">MSLKHSILKVQAALGNVRAMEKLHVDTHTEDIIVKVEGTQFATSQLNEIYMDVVELAGYYYVKTIVLGSFHIKTWKGANLLINGNDFELNLVSDMQEIESDFSNVSNRSITQIDFIIEEKDINKIEQSRINKITISSKKKTAYFENIVIQDEEE</sequence>